<dbReference type="AlphaFoldDB" id="A0A1C5AWT9"/>
<accession>A0A1C5AWT9</accession>
<dbReference type="InterPro" id="IPR041698">
    <property type="entry name" value="Methyltransf_25"/>
</dbReference>
<protein>
    <submittedName>
        <fullName evidence="3">Methyltransferase domain</fullName>
    </submittedName>
</protein>
<sequence length="325" mass="33593">MSDAHGDGGPVARLRDGHGDGGPVTSPPDGHGDGGPVTSPRDGHDGAAGHMSDGDDTAAFAGWLRLREPADAAARAVDLLTPVRRRLAGDRPVVIHDLGAGTGSMGRWLAPRLPGPQHWVLHDRDPGLLARARAALAGLAASGGGAVTVETRQGDITRLSAADLADASLVTASALLDMLTAEEVGRIVAACADRPTLFTLTVVGRVRLTPADPLDADVAAAFDDHQRRVVPGRGALLGPDAVAACVAAFARRGVDVLTRPSPWRLGPDRAELTAEWFTGWLGAAREQRPELTGRTTAYGRTRRAAARAGTLDVLVDHADLLAGCG</sequence>
<name>A0A1C5AWT9_9ACTN</name>
<dbReference type="STRING" id="47853.TK50_15165"/>
<organism evidence="3 4">
    <name type="scientific">Micromonospora carbonacea</name>
    <dbReference type="NCBI Taxonomy" id="47853"/>
    <lineage>
        <taxon>Bacteria</taxon>
        <taxon>Bacillati</taxon>
        <taxon>Actinomycetota</taxon>
        <taxon>Actinomycetes</taxon>
        <taxon>Micromonosporales</taxon>
        <taxon>Micromonosporaceae</taxon>
        <taxon>Micromonospora</taxon>
    </lineage>
</organism>
<evidence type="ECO:0000256" key="1">
    <source>
        <dbReference type="SAM" id="MobiDB-lite"/>
    </source>
</evidence>
<gene>
    <name evidence="3" type="ORF">GA0070563_12364</name>
</gene>
<evidence type="ECO:0000313" key="4">
    <source>
        <dbReference type="Proteomes" id="UP000183585"/>
    </source>
</evidence>
<feature type="region of interest" description="Disordered" evidence="1">
    <location>
        <begin position="1"/>
        <end position="53"/>
    </location>
</feature>
<proteinExistence type="predicted"/>
<evidence type="ECO:0000259" key="2">
    <source>
        <dbReference type="Pfam" id="PF13649"/>
    </source>
</evidence>
<dbReference type="Proteomes" id="UP000183585">
    <property type="component" value="Unassembled WGS sequence"/>
</dbReference>
<keyword evidence="3" id="KW-0489">Methyltransferase</keyword>
<evidence type="ECO:0000313" key="3">
    <source>
        <dbReference type="EMBL" id="SCF49688.1"/>
    </source>
</evidence>
<reference evidence="4" key="1">
    <citation type="submission" date="2016-06" db="EMBL/GenBank/DDBJ databases">
        <authorList>
            <person name="Varghese N."/>
            <person name="Submissions Spin"/>
        </authorList>
    </citation>
    <scope>NUCLEOTIDE SEQUENCE [LARGE SCALE GENOMIC DNA]</scope>
    <source>
        <strain evidence="4">DSM 43168</strain>
    </source>
</reference>
<dbReference type="SUPFAM" id="SSF53335">
    <property type="entry name" value="S-adenosyl-L-methionine-dependent methyltransferases"/>
    <property type="match status" value="1"/>
</dbReference>
<feature type="domain" description="Methyltransferase" evidence="2">
    <location>
        <begin position="96"/>
        <end position="192"/>
    </location>
</feature>
<keyword evidence="3" id="KW-0808">Transferase</keyword>
<dbReference type="Pfam" id="PF13649">
    <property type="entry name" value="Methyltransf_25"/>
    <property type="match status" value="1"/>
</dbReference>
<dbReference type="EMBL" id="FMCT01000023">
    <property type="protein sequence ID" value="SCF49688.1"/>
    <property type="molecule type" value="Genomic_DNA"/>
</dbReference>
<dbReference type="GO" id="GO:0008168">
    <property type="term" value="F:methyltransferase activity"/>
    <property type="evidence" value="ECO:0007669"/>
    <property type="project" value="UniProtKB-KW"/>
</dbReference>
<dbReference type="GO" id="GO:0032259">
    <property type="term" value="P:methylation"/>
    <property type="evidence" value="ECO:0007669"/>
    <property type="project" value="UniProtKB-KW"/>
</dbReference>
<dbReference type="Gene3D" id="3.40.50.150">
    <property type="entry name" value="Vaccinia Virus protein VP39"/>
    <property type="match status" value="1"/>
</dbReference>
<dbReference type="InterPro" id="IPR029063">
    <property type="entry name" value="SAM-dependent_MTases_sf"/>
</dbReference>
<keyword evidence="4" id="KW-1185">Reference proteome</keyword>